<dbReference type="InterPro" id="IPR018108">
    <property type="entry name" value="MCP_transmembrane"/>
</dbReference>
<evidence type="ECO:0000256" key="5">
    <source>
        <dbReference type="PROSITE-ProRule" id="PRU00282"/>
    </source>
</evidence>
<feature type="repeat" description="Solcar" evidence="5">
    <location>
        <begin position="140"/>
        <end position="224"/>
    </location>
</feature>
<reference evidence="7 8" key="1">
    <citation type="submission" date="2019-07" db="EMBL/GenBank/DDBJ databases">
        <title>Annotation for the trematode Paragonimus westermani.</title>
        <authorList>
            <person name="Choi Y.-J."/>
        </authorList>
    </citation>
    <scope>NUCLEOTIDE SEQUENCE [LARGE SCALE GENOMIC DNA]</scope>
    <source>
        <strain evidence="7">180907_Pwestermani</strain>
    </source>
</reference>
<organism evidence="7 8">
    <name type="scientific">Paragonimus westermani</name>
    <dbReference type="NCBI Taxonomy" id="34504"/>
    <lineage>
        <taxon>Eukaryota</taxon>
        <taxon>Metazoa</taxon>
        <taxon>Spiralia</taxon>
        <taxon>Lophotrochozoa</taxon>
        <taxon>Platyhelminthes</taxon>
        <taxon>Trematoda</taxon>
        <taxon>Digenea</taxon>
        <taxon>Plagiorchiida</taxon>
        <taxon>Troglotremata</taxon>
        <taxon>Troglotrematidae</taxon>
        <taxon>Paragonimus</taxon>
    </lineage>
</organism>
<dbReference type="SUPFAM" id="SSF103506">
    <property type="entry name" value="Mitochondrial carrier"/>
    <property type="match status" value="1"/>
</dbReference>
<keyword evidence="3 5" id="KW-0812">Transmembrane</keyword>
<feature type="repeat" description="Solcar" evidence="5">
    <location>
        <begin position="6"/>
        <end position="108"/>
    </location>
</feature>
<dbReference type="GO" id="GO:0015187">
    <property type="term" value="F:glycine transmembrane transporter activity"/>
    <property type="evidence" value="ECO:0007669"/>
    <property type="project" value="TreeGrafter"/>
</dbReference>
<feature type="repeat" description="Solcar" evidence="5">
    <location>
        <begin position="238"/>
        <end position="333"/>
    </location>
</feature>
<sequence length="333" mass="37161">MDNRERSVKWAFTAGCVGGTVSALAFQPLDVIKTRLQAVTLRGHPNPGVLHTICSIYYGQCLPDSLNTSWKTSHRSLLNFWAGTVPSLWRCVPGIGGYFLCLSIIERTTSRHHPVCINFFFGSMVTSSYKQYWTDSLECVQLLHNFVTGFCARSLVAMVLNPFLLAKTQVESGQFSDRTMWHTLRRVHSQGRWRGLYSGVVATIARDGPYSGLHFMAYSMVNRIVHPAPVDKSVRSTPSVVSVAACASFSAFVASSLTQPADVLRAQRQLMFKHCSPSPQTVSTLSYPTWRQVFWSIYQTDGLSGLWRGLSLRLARRTGMAAVSWCLYEQLTG</sequence>
<evidence type="ECO:0000256" key="1">
    <source>
        <dbReference type="ARBA" id="ARBA00004141"/>
    </source>
</evidence>
<comment type="similarity">
    <text evidence="2 6">Belongs to the mitochondrial carrier (TC 2.A.29) family.</text>
</comment>
<proteinExistence type="inferred from homology"/>
<evidence type="ECO:0008006" key="9">
    <source>
        <dbReference type="Google" id="ProtNLM"/>
    </source>
</evidence>
<dbReference type="PANTHER" id="PTHR46181:SF3">
    <property type="entry name" value="MITOCHONDRIAL GLYCINE TRANSPORTER"/>
    <property type="match status" value="1"/>
</dbReference>
<dbReference type="EMBL" id="JTDF01003598">
    <property type="protein sequence ID" value="KAF8567679.1"/>
    <property type="molecule type" value="Genomic_DNA"/>
</dbReference>
<dbReference type="AlphaFoldDB" id="A0A8T0DII0"/>
<evidence type="ECO:0000313" key="7">
    <source>
        <dbReference type="EMBL" id="KAF8567679.1"/>
    </source>
</evidence>
<evidence type="ECO:0000256" key="2">
    <source>
        <dbReference type="ARBA" id="ARBA00006375"/>
    </source>
</evidence>
<dbReference type="PANTHER" id="PTHR46181">
    <property type="entry name" value="MITOCHONDRIAL GLYCINE TRANSPORTER"/>
    <property type="match status" value="1"/>
</dbReference>
<comment type="subcellular location">
    <subcellularLocation>
        <location evidence="1">Membrane</location>
        <topology evidence="1">Multi-pass membrane protein</topology>
    </subcellularLocation>
</comment>
<dbReference type="GO" id="GO:0005739">
    <property type="term" value="C:mitochondrion"/>
    <property type="evidence" value="ECO:0007669"/>
    <property type="project" value="TreeGrafter"/>
</dbReference>
<dbReference type="GO" id="GO:1904983">
    <property type="term" value="P:glycine import into mitochondrion"/>
    <property type="evidence" value="ECO:0007669"/>
    <property type="project" value="TreeGrafter"/>
</dbReference>
<evidence type="ECO:0000256" key="3">
    <source>
        <dbReference type="ARBA" id="ARBA00022692"/>
    </source>
</evidence>
<dbReference type="Proteomes" id="UP000699462">
    <property type="component" value="Unassembled WGS sequence"/>
</dbReference>
<gene>
    <name evidence="7" type="ORF">P879_02992</name>
</gene>
<dbReference type="PROSITE" id="PS50920">
    <property type="entry name" value="SOLCAR"/>
    <property type="match status" value="3"/>
</dbReference>
<evidence type="ECO:0000256" key="6">
    <source>
        <dbReference type="RuleBase" id="RU000488"/>
    </source>
</evidence>
<evidence type="ECO:0000313" key="8">
    <source>
        <dbReference type="Proteomes" id="UP000699462"/>
    </source>
</evidence>
<dbReference type="Pfam" id="PF00153">
    <property type="entry name" value="Mito_carr"/>
    <property type="match status" value="3"/>
</dbReference>
<keyword evidence="8" id="KW-1185">Reference proteome</keyword>
<name>A0A8T0DII0_9TREM</name>
<keyword evidence="6" id="KW-0813">Transport</keyword>
<protein>
    <recommendedName>
        <fullName evidence="9">Solute carrier family 25 member 38</fullName>
    </recommendedName>
</protein>
<keyword evidence="4 5" id="KW-0472">Membrane</keyword>
<evidence type="ECO:0000256" key="4">
    <source>
        <dbReference type="ARBA" id="ARBA00023136"/>
    </source>
</evidence>
<dbReference type="OrthoDB" id="1924968at2759"/>
<accession>A0A8T0DII0</accession>
<dbReference type="Gene3D" id="1.50.40.10">
    <property type="entry name" value="Mitochondrial carrier domain"/>
    <property type="match status" value="1"/>
</dbReference>
<comment type="caution">
    <text evidence="7">The sequence shown here is derived from an EMBL/GenBank/DDBJ whole genome shotgun (WGS) entry which is preliminary data.</text>
</comment>
<dbReference type="GO" id="GO:0016020">
    <property type="term" value="C:membrane"/>
    <property type="evidence" value="ECO:0007669"/>
    <property type="project" value="UniProtKB-SubCell"/>
</dbReference>
<dbReference type="InterPro" id="IPR023395">
    <property type="entry name" value="MCP_dom_sf"/>
</dbReference>